<evidence type="ECO:0000313" key="1">
    <source>
        <dbReference type="EMBL" id="MCI42651.1"/>
    </source>
</evidence>
<sequence>SRGWLYACAAANHAMVEDRQDARKSENC</sequence>
<evidence type="ECO:0000313" key="2">
    <source>
        <dbReference type="Proteomes" id="UP000265520"/>
    </source>
</evidence>
<proteinExistence type="predicted"/>
<dbReference type="AlphaFoldDB" id="A0A392S1A0"/>
<dbReference type="EMBL" id="LXQA010307225">
    <property type="protein sequence ID" value="MCI42651.1"/>
    <property type="molecule type" value="Genomic_DNA"/>
</dbReference>
<reference evidence="1 2" key="1">
    <citation type="journal article" date="2018" name="Front. Plant Sci.">
        <title>Red Clover (Trifolium pratense) and Zigzag Clover (T. medium) - A Picture of Genomic Similarities and Differences.</title>
        <authorList>
            <person name="Dluhosova J."/>
            <person name="Istvanek J."/>
            <person name="Nedelnik J."/>
            <person name="Repkova J."/>
        </authorList>
    </citation>
    <scope>NUCLEOTIDE SEQUENCE [LARGE SCALE GENOMIC DNA]</scope>
    <source>
        <strain evidence="2">cv. 10/8</strain>
        <tissue evidence="1">Leaf</tissue>
    </source>
</reference>
<accession>A0A392S1A0</accession>
<comment type="caution">
    <text evidence="1">The sequence shown here is derived from an EMBL/GenBank/DDBJ whole genome shotgun (WGS) entry which is preliminary data.</text>
</comment>
<dbReference type="Proteomes" id="UP000265520">
    <property type="component" value="Unassembled WGS sequence"/>
</dbReference>
<feature type="non-terminal residue" evidence="1">
    <location>
        <position position="1"/>
    </location>
</feature>
<keyword evidence="2" id="KW-1185">Reference proteome</keyword>
<organism evidence="1 2">
    <name type="scientific">Trifolium medium</name>
    <dbReference type="NCBI Taxonomy" id="97028"/>
    <lineage>
        <taxon>Eukaryota</taxon>
        <taxon>Viridiplantae</taxon>
        <taxon>Streptophyta</taxon>
        <taxon>Embryophyta</taxon>
        <taxon>Tracheophyta</taxon>
        <taxon>Spermatophyta</taxon>
        <taxon>Magnoliopsida</taxon>
        <taxon>eudicotyledons</taxon>
        <taxon>Gunneridae</taxon>
        <taxon>Pentapetalae</taxon>
        <taxon>rosids</taxon>
        <taxon>fabids</taxon>
        <taxon>Fabales</taxon>
        <taxon>Fabaceae</taxon>
        <taxon>Papilionoideae</taxon>
        <taxon>50 kb inversion clade</taxon>
        <taxon>NPAAA clade</taxon>
        <taxon>Hologalegina</taxon>
        <taxon>IRL clade</taxon>
        <taxon>Trifolieae</taxon>
        <taxon>Trifolium</taxon>
    </lineage>
</organism>
<name>A0A392S1A0_9FABA</name>
<protein>
    <submittedName>
        <fullName evidence="1">Uncharacterized protein</fullName>
    </submittedName>
</protein>